<gene>
    <name evidence="1 3" type="primary">clpS</name>
    <name evidence="3" type="ORF">MSP8886_01318</name>
</gene>
<dbReference type="GO" id="GO:0030163">
    <property type="term" value="P:protein catabolic process"/>
    <property type="evidence" value="ECO:0007669"/>
    <property type="project" value="InterPro"/>
</dbReference>
<evidence type="ECO:0000256" key="1">
    <source>
        <dbReference type="HAMAP-Rule" id="MF_00302"/>
    </source>
</evidence>
<name>A0A1A8T842_9GAMM</name>
<dbReference type="InterPro" id="IPR014719">
    <property type="entry name" value="Ribosomal_bL12_C/ClpS-like"/>
</dbReference>
<keyword evidence="3" id="KW-0645">Protease</keyword>
<dbReference type="AlphaFoldDB" id="A0A1A8T842"/>
<dbReference type="SUPFAM" id="SSF54736">
    <property type="entry name" value="ClpS-like"/>
    <property type="match status" value="1"/>
</dbReference>
<dbReference type="GO" id="GO:0006508">
    <property type="term" value="P:proteolysis"/>
    <property type="evidence" value="ECO:0007669"/>
    <property type="project" value="UniProtKB-UniRule"/>
</dbReference>
<dbReference type="NCBIfam" id="NF000672">
    <property type="entry name" value="PRK00033.1-5"/>
    <property type="match status" value="1"/>
</dbReference>
<dbReference type="Pfam" id="PF02617">
    <property type="entry name" value="ClpS"/>
    <property type="match status" value="1"/>
</dbReference>
<organism evidence="3 4">
    <name type="scientific">Marinomonas spartinae</name>
    <dbReference type="NCBI Taxonomy" id="1792290"/>
    <lineage>
        <taxon>Bacteria</taxon>
        <taxon>Pseudomonadati</taxon>
        <taxon>Pseudomonadota</taxon>
        <taxon>Gammaproteobacteria</taxon>
        <taxon>Oceanospirillales</taxon>
        <taxon>Oceanospirillaceae</taxon>
        <taxon>Marinomonas</taxon>
    </lineage>
</organism>
<dbReference type="GO" id="GO:0008233">
    <property type="term" value="F:peptidase activity"/>
    <property type="evidence" value="ECO:0007669"/>
    <property type="project" value="UniProtKB-KW"/>
</dbReference>
<sequence length="116" mass="13358">MIVNQQIRLISEDEDQFGHSNIALAPDETELKPPSMYQVVLFNDDFTPMDFVVFVLQRFFSMDGEKANRVMLEVHQKGKGVCGIYPFDIAETKVAMVQQFTEQNEHPLMCDLEKVD</sequence>
<dbReference type="InterPro" id="IPR022935">
    <property type="entry name" value="ClpS"/>
</dbReference>
<dbReference type="HAMAP" id="MF_00302">
    <property type="entry name" value="ClpS"/>
    <property type="match status" value="1"/>
</dbReference>
<keyword evidence="3" id="KW-0378">Hydrolase</keyword>
<dbReference type="EMBL" id="FLOB01000002">
    <property type="protein sequence ID" value="SBS28800.1"/>
    <property type="molecule type" value="Genomic_DNA"/>
</dbReference>
<dbReference type="InterPro" id="IPR003769">
    <property type="entry name" value="ClpS_core"/>
</dbReference>
<feature type="domain" description="Adaptor protein ClpS core" evidence="2">
    <location>
        <begin position="32"/>
        <end position="110"/>
    </location>
</feature>
<accession>A0A1A8T842</accession>
<dbReference type="RefSeq" id="WP_217491104.1">
    <property type="nucleotide sequence ID" value="NZ_FLOB01000002.1"/>
</dbReference>
<dbReference type="PANTHER" id="PTHR33473">
    <property type="entry name" value="ATP-DEPENDENT CLP PROTEASE ADAPTER PROTEIN CLPS1, CHLOROPLASTIC"/>
    <property type="match status" value="1"/>
</dbReference>
<evidence type="ECO:0000313" key="3">
    <source>
        <dbReference type="EMBL" id="SBS28800.1"/>
    </source>
</evidence>
<dbReference type="PANTHER" id="PTHR33473:SF19">
    <property type="entry name" value="ATP-DEPENDENT CLP PROTEASE ADAPTER PROTEIN CLPS"/>
    <property type="match status" value="1"/>
</dbReference>
<comment type="subunit">
    <text evidence="1">Binds to the N-terminal domain of the chaperone ClpA.</text>
</comment>
<keyword evidence="4" id="KW-1185">Reference proteome</keyword>
<evidence type="ECO:0000259" key="2">
    <source>
        <dbReference type="Pfam" id="PF02617"/>
    </source>
</evidence>
<dbReference type="Gene3D" id="3.30.1390.10">
    <property type="match status" value="1"/>
</dbReference>
<comment type="similarity">
    <text evidence="1">Belongs to the ClpS family.</text>
</comment>
<dbReference type="STRING" id="1792290.MSP8886_01318"/>
<reference evidence="3 4" key="1">
    <citation type="submission" date="2016-06" db="EMBL/GenBank/DDBJ databases">
        <authorList>
            <person name="Kjaerup R.B."/>
            <person name="Dalgaard T.S."/>
            <person name="Juul-Madsen H.R."/>
        </authorList>
    </citation>
    <scope>NUCLEOTIDE SEQUENCE [LARGE SCALE GENOMIC DNA]</scope>
    <source>
        <strain evidence="3 4">CECT 8886</strain>
    </source>
</reference>
<evidence type="ECO:0000313" key="4">
    <source>
        <dbReference type="Proteomes" id="UP000092544"/>
    </source>
</evidence>
<dbReference type="Proteomes" id="UP000092544">
    <property type="component" value="Unassembled WGS sequence"/>
</dbReference>
<proteinExistence type="inferred from homology"/>
<protein>
    <recommendedName>
        <fullName evidence="1">ATP-dependent Clp protease adapter protein ClpS</fullName>
    </recommendedName>
</protein>
<dbReference type="FunFam" id="3.30.1390.10:FF:000002">
    <property type="entry name" value="ATP-dependent Clp protease adapter protein ClpS"/>
    <property type="match status" value="1"/>
</dbReference>
<comment type="function">
    <text evidence="1">Involved in the modulation of the specificity of the ClpAP-mediated ATP-dependent protein degradation.</text>
</comment>